<accession>A0A6H1P5B2</accession>
<reference evidence="1 2" key="1">
    <citation type="submission" date="2020-04" db="EMBL/GenBank/DDBJ databases">
        <title>Genome-Wide Identification of 5-Methylcytosine Sites in Bacterial Genomes By High-Throughput Sequencing of MspJI Restriction Fragments.</title>
        <authorList>
            <person name="Wu V."/>
        </authorList>
    </citation>
    <scope>NUCLEOTIDE SEQUENCE [LARGE SCALE GENOMIC DNA]</scope>
    <source>
        <strain evidence="1 2">S2</strain>
    </source>
</reference>
<sequence length="108" mass="12356">MLTEADAFRVGGLITVVLIGQLPTPCDEVEELVHYPANGMGSAQIFLREGRKPGLENMYCTQGLGRIWSMNSEIRDQYSKTVEIFINDQFVRKIRVIEITYEGWHNIH</sequence>
<organism evidence="1 2">
    <name type="scientific">Priestia megaterium</name>
    <name type="common">Bacillus megaterium</name>
    <dbReference type="NCBI Taxonomy" id="1404"/>
    <lineage>
        <taxon>Bacteria</taxon>
        <taxon>Bacillati</taxon>
        <taxon>Bacillota</taxon>
        <taxon>Bacilli</taxon>
        <taxon>Bacillales</taxon>
        <taxon>Bacillaceae</taxon>
        <taxon>Priestia</taxon>
    </lineage>
</organism>
<dbReference type="Proteomes" id="UP000501868">
    <property type="component" value="Chromosome"/>
</dbReference>
<reference evidence="1 2" key="2">
    <citation type="submission" date="2020-04" db="EMBL/GenBank/DDBJ databases">
        <authorList>
            <person name="Fomenkov A."/>
            <person name="Anton B.P."/>
            <person name="Roberts R.J."/>
        </authorList>
    </citation>
    <scope>NUCLEOTIDE SEQUENCE [LARGE SCALE GENOMIC DNA]</scope>
    <source>
        <strain evidence="1 2">S2</strain>
    </source>
</reference>
<gene>
    <name evidence="1" type="ORF">HFZ78_20035</name>
</gene>
<protein>
    <submittedName>
        <fullName evidence="1">Uncharacterized protein</fullName>
    </submittedName>
</protein>
<name>A0A6H1P5B2_PRIMG</name>
<evidence type="ECO:0000313" key="1">
    <source>
        <dbReference type="EMBL" id="QIZ08708.1"/>
    </source>
</evidence>
<dbReference type="EMBL" id="CP051128">
    <property type="protein sequence ID" value="QIZ08708.1"/>
    <property type="molecule type" value="Genomic_DNA"/>
</dbReference>
<dbReference type="AlphaFoldDB" id="A0A6H1P5B2"/>
<proteinExistence type="predicted"/>
<evidence type="ECO:0000313" key="2">
    <source>
        <dbReference type="Proteomes" id="UP000501868"/>
    </source>
</evidence>